<dbReference type="GO" id="GO:0016740">
    <property type="term" value="F:transferase activity"/>
    <property type="evidence" value="ECO:0007669"/>
    <property type="project" value="UniProtKB-KW"/>
</dbReference>
<dbReference type="PANTHER" id="PTHR12526">
    <property type="entry name" value="GLYCOSYLTRANSFERASE"/>
    <property type="match status" value="1"/>
</dbReference>
<protein>
    <submittedName>
        <fullName evidence="1">Glycosyltransferase</fullName>
    </submittedName>
</protein>
<dbReference type="Pfam" id="PF13692">
    <property type="entry name" value="Glyco_trans_1_4"/>
    <property type="match status" value="1"/>
</dbReference>
<dbReference type="Gene3D" id="3.40.50.2000">
    <property type="entry name" value="Glycogen Phosphorylase B"/>
    <property type="match status" value="2"/>
</dbReference>
<proteinExistence type="predicted"/>
<accession>A0A5M6DFF8</accession>
<dbReference type="AlphaFoldDB" id="A0A5M6DFF8"/>
<dbReference type="Proteomes" id="UP000324479">
    <property type="component" value="Unassembled WGS sequence"/>
</dbReference>
<sequence length="391" mass="43503">MEHRNLRLITNANVRSANPYLSLFYRALSNHDVRLVGNMKLSRSWLRKNIDSFDAVHFHWPEGLLTHRPGWVRSLQRLPGCWRCGEASKWLSPPFRLLQLREFLRLARNHGKQVVWTIHNITPHEGESPIQRRTFECLASYATLLICHDGATARECRERFQTEAQIVVMPHGNYDGAYPPPRSRELVRRELGVAEDIPLLACLGNLRHYKGIDLACRAVECLPSNVHLLIAGKRHPQFSAGCLHSMAGSPQITLVERSLTEQEFADYANASDGILLPYRSVTGSGALLAALTFGRGVIASDLPYFKELLSGAPDAGKLFRVGDAAELASVIPEYLAIPAAIRGSAARALAEQYDWKRVIRPVAMALGERHAATSVRLGNATHAELSGESRT</sequence>
<evidence type="ECO:0000313" key="2">
    <source>
        <dbReference type="Proteomes" id="UP000324479"/>
    </source>
</evidence>
<comment type="caution">
    <text evidence="1">The sequence shown here is derived from an EMBL/GenBank/DDBJ whole genome shotgun (WGS) entry which is preliminary data.</text>
</comment>
<reference evidence="1 2" key="1">
    <citation type="submission" date="2019-08" db="EMBL/GenBank/DDBJ databases">
        <authorList>
            <person name="Dhanesh K."/>
            <person name="Kumar G."/>
            <person name="Sasikala C."/>
            <person name="Venkata Ramana C."/>
        </authorList>
    </citation>
    <scope>NUCLEOTIDE SEQUENCE [LARGE SCALE GENOMIC DNA]</scope>
    <source>
        <strain evidence="1 2">JC645</strain>
    </source>
</reference>
<gene>
    <name evidence="1" type="ORF">FYK55_05215</name>
</gene>
<evidence type="ECO:0000313" key="1">
    <source>
        <dbReference type="EMBL" id="KAA5546287.1"/>
    </source>
</evidence>
<organism evidence="1 2">
    <name type="scientific">Roseiconus nitratireducens</name>
    <dbReference type="NCBI Taxonomy" id="2605748"/>
    <lineage>
        <taxon>Bacteria</taxon>
        <taxon>Pseudomonadati</taxon>
        <taxon>Planctomycetota</taxon>
        <taxon>Planctomycetia</taxon>
        <taxon>Pirellulales</taxon>
        <taxon>Pirellulaceae</taxon>
        <taxon>Roseiconus</taxon>
    </lineage>
</organism>
<name>A0A5M6DFF8_9BACT</name>
<dbReference type="SUPFAM" id="SSF53756">
    <property type="entry name" value="UDP-Glycosyltransferase/glycogen phosphorylase"/>
    <property type="match status" value="1"/>
</dbReference>
<dbReference type="EMBL" id="VWOX01000002">
    <property type="protein sequence ID" value="KAA5546287.1"/>
    <property type="molecule type" value="Genomic_DNA"/>
</dbReference>
<keyword evidence="2" id="KW-1185">Reference proteome</keyword>
<keyword evidence="1" id="KW-0808">Transferase</keyword>